<dbReference type="PROSITE" id="PS50126">
    <property type="entry name" value="S1"/>
    <property type="match status" value="1"/>
</dbReference>
<dbReference type="SUPFAM" id="SSF50249">
    <property type="entry name" value="Nucleic acid-binding proteins"/>
    <property type="match status" value="1"/>
</dbReference>
<feature type="compositionally biased region" description="Polar residues" evidence="1">
    <location>
        <begin position="101"/>
        <end position="114"/>
    </location>
</feature>
<protein>
    <submittedName>
        <fullName evidence="3">General stress protein 13</fullName>
    </submittedName>
</protein>
<dbReference type="InterPro" id="IPR012340">
    <property type="entry name" value="NA-bd_OB-fold"/>
</dbReference>
<feature type="domain" description="S1 motif" evidence="2">
    <location>
        <begin position="8"/>
        <end position="77"/>
    </location>
</feature>
<dbReference type="PANTHER" id="PTHR10724">
    <property type="entry name" value="30S RIBOSOMAL PROTEIN S1"/>
    <property type="match status" value="1"/>
</dbReference>
<feature type="region of interest" description="Disordered" evidence="1">
    <location>
        <begin position="80"/>
        <end position="114"/>
    </location>
</feature>
<name>A0A974NKF0_PERPY</name>
<accession>A0A974NKF0</accession>
<dbReference type="GO" id="GO:0003735">
    <property type="term" value="F:structural constituent of ribosome"/>
    <property type="evidence" value="ECO:0007669"/>
    <property type="project" value="TreeGrafter"/>
</dbReference>
<dbReference type="Gene3D" id="2.40.50.140">
    <property type="entry name" value="Nucleic acid-binding proteins"/>
    <property type="match status" value="1"/>
</dbReference>
<dbReference type="RefSeq" id="WP_040374867.1">
    <property type="nucleotide sequence ID" value="NZ_CP068053.1"/>
</dbReference>
<dbReference type="InterPro" id="IPR003029">
    <property type="entry name" value="S1_domain"/>
</dbReference>
<proteinExistence type="predicted"/>
<dbReference type="InterPro" id="IPR050437">
    <property type="entry name" value="Ribos_protein_bS1-like"/>
</dbReference>
<dbReference type="SMART" id="SM00316">
    <property type="entry name" value="S1"/>
    <property type="match status" value="1"/>
</dbReference>
<dbReference type="GO" id="GO:0006412">
    <property type="term" value="P:translation"/>
    <property type="evidence" value="ECO:0007669"/>
    <property type="project" value="TreeGrafter"/>
</dbReference>
<dbReference type="FunFam" id="2.40.50.140:FF:000059">
    <property type="entry name" value="S1 RNA binding protein"/>
    <property type="match status" value="1"/>
</dbReference>
<dbReference type="GO" id="GO:0003729">
    <property type="term" value="F:mRNA binding"/>
    <property type="evidence" value="ECO:0007669"/>
    <property type="project" value="TreeGrafter"/>
</dbReference>
<evidence type="ECO:0000256" key="1">
    <source>
        <dbReference type="SAM" id="MobiDB-lite"/>
    </source>
</evidence>
<evidence type="ECO:0000259" key="2">
    <source>
        <dbReference type="PROSITE" id="PS50126"/>
    </source>
</evidence>
<keyword evidence="4" id="KW-1185">Reference proteome</keyword>
<dbReference type="Pfam" id="PF00575">
    <property type="entry name" value="S1"/>
    <property type="match status" value="1"/>
</dbReference>
<evidence type="ECO:0000313" key="4">
    <source>
        <dbReference type="Proteomes" id="UP000595254"/>
    </source>
</evidence>
<organism evidence="3 4">
    <name type="scientific">Peribacillus psychrosaccharolyticus</name>
    <name type="common">Bacillus psychrosaccharolyticus</name>
    <dbReference type="NCBI Taxonomy" id="1407"/>
    <lineage>
        <taxon>Bacteria</taxon>
        <taxon>Bacillati</taxon>
        <taxon>Bacillota</taxon>
        <taxon>Bacilli</taxon>
        <taxon>Bacillales</taxon>
        <taxon>Bacillaceae</taxon>
        <taxon>Peribacillus</taxon>
    </lineage>
</organism>
<reference evidence="3 4" key="1">
    <citation type="submission" date="2021-01" db="EMBL/GenBank/DDBJ databases">
        <title>FDA dAtabase for Regulatory Grade micrObial Sequences (FDA-ARGOS): Supporting development and validation of Infectious Disease Dx tests.</title>
        <authorList>
            <person name="Nelson B."/>
            <person name="Plummer A."/>
            <person name="Tallon L."/>
            <person name="Sadzewicz L."/>
            <person name="Zhao X."/>
            <person name="Boylan J."/>
            <person name="Ott S."/>
            <person name="Bowen H."/>
            <person name="Vavikolanu K."/>
            <person name="Mehta A."/>
            <person name="Aluvathingal J."/>
            <person name="Nadendla S."/>
            <person name="Myers T."/>
            <person name="Yan Y."/>
            <person name="Sichtig H."/>
        </authorList>
    </citation>
    <scope>NUCLEOTIDE SEQUENCE [LARGE SCALE GENOMIC DNA]</scope>
    <source>
        <strain evidence="3 4">FDAARGOS_1161</strain>
    </source>
</reference>
<gene>
    <name evidence="3" type="primary">yugI</name>
    <name evidence="3" type="ORF">I6J18_17215</name>
</gene>
<dbReference type="NCBIfam" id="NF005973">
    <property type="entry name" value="PRK08059.1"/>
    <property type="match status" value="1"/>
</dbReference>
<evidence type="ECO:0000313" key="3">
    <source>
        <dbReference type="EMBL" id="QQS99355.1"/>
    </source>
</evidence>
<dbReference type="AlphaFoldDB" id="A0A974NKF0"/>
<dbReference type="PANTHER" id="PTHR10724:SF10">
    <property type="entry name" value="S1 RNA-BINDING DOMAIN-CONTAINING PROTEIN 1"/>
    <property type="match status" value="1"/>
</dbReference>
<sequence>MSEKFEVGSVVTGKVTGIQAYGAFVALDESTQGLVHISEITHGYVKDVNEHLKVGDEVQVKVLSVDAAAGKIGLSIRATEEAPEVPASPAKKAPKKRQAAIKTSTTTNDSTEGFNTLKDKLQEWIEQSQREDLIKK</sequence>
<dbReference type="Proteomes" id="UP000595254">
    <property type="component" value="Chromosome"/>
</dbReference>
<dbReference type="NCBIfam" id="NF040579">
    <property type="entry name" value="S1_dom_CvfD"/>
    <property type="match status" value="1"/>
</dbReference>
<dbReference type="KEGG" id="ppsr:I6J18_17215"/>
<dbReference type="EMBL" id="CP068053">
    <property type="protein sequence ID" value="QQS99355.1"/>
    <property type="molecule type" value="Genomic_DNA"/>
</dbReference>